<organism evidence="1 2">
    <name type="scientific">Bacteroides fluxus YIT 12057</name>
    <dbReference type="NCBI Taxonomy" id="763034"/>
    <lineage>
        <taxon>Bacteria</taxon>
        <taxon>Pseudomonadati</taxon>
        <taxon>Bacteroidota</taxon>
        <taxon>Bacteroidia</taxon>
        <taxon>Bacteroidales</taxon>
        <taxon>Bacteroidaceae</taxon>
        <taxon>Bacteroides</taxon>
    </lineage>
</organism>
<dbReference type="STRING" id="763034.HMPREF9446_02415"/>
<dbReference type="eggNOG" id="ENOG50313RT">
    <property type="taxonomic scope" value="Bacteria"/>
</dbReference>
<dbReference type="InterPro" id="IPR024401">
    <property type="entry name" value="WYL_prot"/>
</dbReference>
<gene>
    <name evidence="1" type="ORF">HMPREF9446_02415</name>
</gene>
<evidence type="ECO:0000313" key="2">
    <source>
        <dbReference type="Proteomes" id="UP000003416"/>
    </source>
</evidence>
<dbReference type="Pfam" id="PF10902">
    <property type="entry name" value="WYL_2"/>
    <property type="match status" value="1"/>
</dbReference>
<protein>
    <recommendedName>
        <fullName evidence="3">DUF2693 domain-containing protein</fullName>
    </recommendedName>
</protein>
<name>F3PUS0_9BACE</name>
<evidence type="ECO:0000313" key="1">
    <source>
        <dbReference type="EMBL" id="EGF56013.1"/>
    </source>
</evidence>
<reference evidence="1 2" key="1">
    <citation type="submission" date="2011-02" db="EMBL/GenBank/DDBJ databases">
        <authorList>
            <person name="Weinstock G."/>
            <person name="Sodergren E."/>
            <person name="Clifton S."/>
            <person name="Fulton L."/>
            <person name="Fulton B."/>
            <person name="Courtney L."/>
            <person name="Fronick C."/>
            <person name="Harrison M."/>
            <person name="Strong C."/>
            <person name="Farmer C."/>
            <person name="Delahaunty K."/>
            <person name="Markovic C."/>
            <person name="Hall O."/>
            <person name="Minx P."/>
            <person name="Tomlinson C."/>
            <person name="Mitreva M."/>
            <person name="Hou S."/>
            <person name="Chen J."/>
            <person name="Wollam A."/>
            <person name="Pepin K.H."/>
            <person name="Johnson M."/>
            <person name="Bhonagiri V."/>
            <person name="Zhang X."/>
            <person name="Suruliraj S."/>
            <person name="Warren W."/>
            <person name="Chinwalla A."/>
            <person name="Mardis E.R."/>
            <person name="Wilson R.K."/>
        </authorList>
    </citation>
    <scope>NUCLEOTIDE SEQUENCE [LARGE SCALE GENOMIC DNA]</scope>
    <source>
        <strain evidence="1 2">YIT 12057</strain>
    </source>
</reference>
<accession>F3PUS0</accession>
<dbReference type="HOGENOM" id="CLU_165939_0_0_10"/>
<sequence>MTETPTKQNLFINLNNYKMKKLTKPVSLHEALRELWKVQIILKKGYTESCASWMAQRIESLIDHMQYGYALVAYYKQDGTFKLVKATLIPYEAGFRRKYEIARVTSTLVFWDVEQQAWRSFQLANFLEWRPIC</sequence>
<dbReference type="Proteomes" id="UP000003416">
    <property type="component" value="Unassembled WGS sequence"/>
</dbReference>
<proteinExistence type="predicted"/>
<evidence type="ECO:0008006" key="3">
    <source>
        <dbReference type="Google" id="ProtNLM"/>
    </source>
</evidence>
<dbReference type="EMBL" id="AFBN01000047">
    <property type="protein sequence ID" value="EGF56013.1"/>
    <property type="molecule type" value="Genomic_DNA"/>
</dbReference>
<comment type="caution">
    <text evidence="1">The sequence shown here is derived from an EMBL/GenBank/DDBJ whole genome shotgun (WGS) entry which is preliminary data.</text>
</comment>
<keyword evidence="2" id="KW-1185">Reference proteome</keyword>
<dbReference type="AlphaFoldDB" id="F3PUS0"/>